<keyword evidence="1" id="KW-0812">Transmembrane</keyword>
<evidence type="ECO:0000313" key="2">
    <source>
        <dbReference type="EMBL" id="WMS19224.1"/>
    </source>
</evidence>
<evidence type="ECO:0000313" key="3">
    <source>
        <dbReference type="Proteomes" id="UP001228955"/>
    </source>
</evidence>
<gene>
    <name evidence="2" type="ORF">RDV51_07175</name>
</gene>
<accession>A0AB38YMG1</accession>
<dbReference type="EMBL" id="CP133463">
    <property type="protein sequence ID" value="WMS19224.1"/>
    <property type="molecule type" value="Genomic_DNA"/>
</dbReference>
<name>A0AB38YMG1_VEIPA</name>
<feature type="transmembrane region" description="Helical" evidence="1">
    <location>
        <begin position="108"/>
        <end position="129"/>
    </location>
</feature>
<evidence type="ECO:0000256" key="1">
    <source>
        <dbReference type="SAM" id="Phobius"/>
    </source>
</evidence>
<keyword evidence="1" id="KW-1133">Transmembrane helix</keyword>
<reference evidence="2" key="1">
    <citation type="submission" date="2023-08" db="EMBL/GenBank/DDBJ databases">
        <title>Veillonella_parvula_DSM 2007_complete_genome_hifiasm_Zymo_Research_D6332.</title>
        <authorList>
            <person name="Damerum A."/>
        </authorList>
    </citation>
    <scope>NUCLEOTIDE SEQUENCE</scope>
    <source>
        <strain evidence="2">DSM 2007</strain>
    </source>
</reference>
<sequence>MEPYMKIGLSLFLLCIYCLYFIRNPYFVLDKEQVKRSKSMLYTEIGIGCLGFILINIPYDGANLIHLLAVIGILSWVLELWLRILAVKSDSSLTLEKMPILLKKAKKDFYSVIPIIVIFMLMIIFNVIIDNFE</sequence>
<dbReference type="RefSeq" id="WP_155105578.1">
    <property type="nucleotide sequence ID" value="NZ_CP133463.1"/>
</dbReference>
<feature type="transmembrane region" description="Helical" evidence="1">
    <location>
        <begin position="41"/>
        <end position="59"/>
    </location>
</feature>
<feature type="transmembrane region" description="Helical" evidence="1">
    <location>
        <begin position="6"/>
        <end position="29"/>
    </location>
</feature>
<feature type="transmembrane region" description="Helical" evidence="1">
    <location>
        <begin position="65"/>
        <end position="87"/>
    </location>
</feature>
<dbReference type="Proteomes" id="UP001228955">
    <property type="component" value="Chromosome"/>
</dbReference>
<keyword evidence="1" id="KW-0472">Membrane</keyword>
<dbReference type="AlphaFoldDB" id="A0AB38YMG1"/>
<organism evidence="2 3">
    <name type="scientific">Veillonella parvula</name>
    <name type="common">Staphylococcus parvulus</name>
    <dbReference type="NCBI Taxonomy" id="29466"/>
    <lineage>
        <taxon>Bacteria</taxon>
        <taxon>Bacillati</taxon>
        <taxon>Bacillota</taxon>
        <taxon>Negativicutes</taxon>
        <taxon>Veillonellales</taxon>
        <taxon>Veillonellaceae</taxon>
        <taxon>Veillonella</taxon>
    </lineage>
</organism>
<proteinExistence type="predicted"/>
<protein>
    <submittedName>
        <fullName evidence="2">Uncharacterized protein</fullName>
    </submittedName>
</protein>